<organism evidence="1 2">
    <name type="scientific">Cupriavidus laharis</name>
    <dbReference type="NCBI Taxonomy" id="151654"/>
    <lineage>
        <taxon>Bacteria</taxon>
        <taxon>Pseudomonadati</taxon>
        <taxon>Pseudomonadota</taxon>
        <taxon>Betaproteobacteria</taxon>
        <taxon>Burkholderiales</taxon>
        <taxon>Burkholderiaceae</taxon>
        <taxon>Cupriavidus</taxon>
    </lineage>
</organism>
<evidence type="ECO:0000313" key="2">
    <source>
        <dbReference type="Proteomes" id="UP000727654"/>
    </source>
</evidence>
<dbReference type="EMBL" id="CAJZAI010000001">
    <property type="protein sequence ID" value="CAG9166034.1"/>
    <property type="molecule type" value="Genomic_DNA"/>
</dbReference>
<accession>A0ABM8WFD5</accession>
<name>A0ABM8WFD5_9BURK</name>
<keyword evidence="2" id="KW-1185">Reference proteome</keyword>
<evidence type="ECO:0000313" key="1">
    <source>
        <dbReference type="EMBL" id="CAG9166034.1"/>
    </source>
</evidence>
<comment type="caution">
    <text evidence="1">The sequence shown here is derived from an EMBL/GenBank/DDBJ whole genome shotgun (WGS) entry which is preliminary data.</text>
</comment>
<evidence type="ECO:0008006" key="3">
    <source>
        <dbReference type="Google" id="ProtNLM"/>
    </source>
</evidence>
<dbReference type="Proteomes" id="UP000727654">
    <property type="component" value="Unassembled WGS sequence"/>
</dbReference>
<proteinExistence type="predicted"/>
<gene>
    <name evidence="1" type="ORF">LMG23992_00671</name>
</gene>
<reference evidence="1 2" key="1">
    <citation type="submission" date="2021-08" db="EMBL/GenBank/DDBJ databases">
        <authorList>
            <person name="Peeters C."/>
        </authorList>
    </citation>
    <scope>NUCLEOTIDE SEQUENCE [LARGE SCALE GENOMIC DNA]</scope>
    <source>
        <strain evidence="1 2">LMG 23992</strain>
    </source>
</reference>
<sequence length="68" mass="7496">MKSCAACRKIADLADACRNCDIPLPLHVDPVTNNGCNWRIEAFPDVTPACQSTVKAITAEMMREYDLP</sequence>
<dbReference type="RefSeq" id="WP_224078356.1">
    <property type="nucleotide sequence ID" value="NZ_CAJZAI010000001.1"/>
</dbReference>
<protein>
    <recommendedName>
        <fullName evidence="3">Zinc ribbon domain-containing protein</fullName>
    </recommendedName>
</protein>